<dbReference type="SUPFAM" id="SSF55874">
    <property type="entry name" value="ATPase domain of HSP90 chaperone/DNA topoisomerase II/histidine kinase"/>
    <property type="match status" value="1"/>
</dbReference>
<accession>A0ABQ6G025</accession>
<dbReference type="EC" id="2.7.13.3" evidence="2"/>
<dbReference type="PROSITE" id="PS50112">
    <property type="entry name" value="PAS"/>
    <property type="match status" value="1"/>
</dbReference>
<dbReference type="SMART" id="SM00091">
    <property type="entry name" value="PAS"/>
    <property type="match status" value="3"/>
</dbReference>
<dbReference type="SMART" id="SM00388">
    <property type="entry name" value="HisKA"/>
    <property type="match status" value="1"/>
</dbReference>
<dbReference type="Gene3D" id="3.30.565.10">
    <property type="entry name" value="Histidine kinase-like ATPase, C-terminal domain"/>
    <property type="match status" value="1"/>
</dbReference>
<dbReference type="InterPro" id="IPR013656">
    <property type="entry name" value="PAS_4"/>
</dbReference>
<dbReference type="Proteomes" id="UP001344906">
    <property type="component" value="Unassembled WGS sequence"/>
</dbReference>
<dbReference type="Pfam" id="PF12728">
    <property type="entry name" value="HTH_17"/>
    <property type="match status" value="1"/>
</dbReference>
<dbReference type="InterPro" id="IPR035965">
    <property type="entry name" value="PAS-like_dom_sf"/>
</dbReference>
<dbReference type="Pfam" id="PF08448">
    <property type="entry name" value="PAS_4"/>
    <property type="match status" value="2"/>
</dbReference>
<dbReference type="RefSeq" id="WP_338255793.1">
    <property type="nucleotide sequence ID" value="NZ_BSRI01000002.1"/>
</dbReference>
<dbReference type="PROSITE" id="PS50113">
    <property type="entry name" value="PAC"/>
    <property type="match status" value="2"/>
</dbReference>
<evidence type="ECO:0000259" key="9">
    <source>
        <dbReference type="PROSITE" id="PS50113"/>
    </source>
</evidence>
<feature type="domain" description="PAC" evidence="9">
    <location>
        <begin position="148"/>
        <end position="200"/>
    </location>
</feature>
<dbReference type="EMBL" id="BSRI01000002">
    <property type="protein sequence ID" value="GLV59242.1"/>
    <property type="molecule type" value="Genomic_DNA"/>
</dbReference>
<evidence type="ECO:0000256" key="4">
    <source>
        <dbReference type="ARBA" id="ARBA00022679"/>
    </source>
</evidence>
<dbReference type="SUPFAM" id="SSF55785">
    <property type="entry name" value="PYP-like sensor domain (PAS domain)"/>
    <property type="match status" value="3"/>
</dbReference>
<evidence type="ECO:0000256" key="3">
    <source>
        <dbReference type="ARBA" id="ARBA00022553"/>
    </source>
</evidence>
<keyword evidence="3" id="KW-0597">Phosphoprotein</keyword>
<dbReference type="InterPro" id="IPR000700">
    <property type="entry name" value="PAS-assoc_C"/>
</dbReference>
<comment type="caution">
    <text evidence="10">The sequence shown here is derived from an EMBL/GenBank/DDBJ whole genome shotgun (WGS) entry which is preliminary data.</text>
</comment>
<dbReference type="CDD" id="cd00075">
    <property type="entry name" value="HATPase"/>
    <property type="match status" value="1"/>
</dbReference>
<dbReference type="InterPro" id="IPR013655">
    <property type="entry name" value="PAS_fold_3"/>
</dbReference>
<dbReference type="Pfam" id="PF00512">
    <property type="entry name" value="HisKA"/>
    <property type="match status" value="1"/>
</dbReference>
<dbReference type="Pfam" id="PF08447">
    <property type="entry name" value="PAS_3"/>
    <property type="match status" value="1"/>
</dbReference>
<comment type="catalytic activity">
    <reaction evidence="1">
        <text>ATP + protein L-histidine = ADP + protein N-phospho-L-histidine.</text>
        <dbReference type="EC" id="2.7.13.3"/>
    </reaction>
</comment>
<evidence type="ECO:0000256" key="5">
    <source>
        <dbReference type="ARBA" id="ARBA00022777"/>
    </source>
</evidence>
<dbReference type="Gene3D" id="1.10.287.130">
    <property type="match status" value="1"/>
</dbReference>
<keyword evidence="5" id="KW-0418">Kinase</keyword>
<keyword evidence="4" id="KW-0808">Transferase</keyword>
<evidence type="ECO:0000259" key="8">
    <source>
        <dbReference type="PROSITE" id="PS50112"/>
    </source>
</evidence>
<organism evidence="10 11">
    <name type="scientific">Dictyobacter halimunensis</name>
    <dbReference type="NCBI Taxonomy" id="3026934"/>
    <lineage>
        <taxon>Bacteria</taxon>
        <taxon>Bacillati</taxon>
        <taxon>Chloroflexota</taxon>
        <taxon>Ktedonobacteria</taxon>
        <taxon>Ktedonobacterales</taxon>
        <taxon>Dictyobacteraceae</taxon>
        <taxon>Dictyobacter</taxon>
    </lineage>
</organism>
<dbReference type="InterPro" id="IPR003661">
    <property type="entry name" value="HisK_dim/P_dom"/>
</dbReference>
<feature type="domain" description="PAS" evidence="8">
    <location>
        <begin position="79"/>
        <end position="125"/>
    </location>
</feature>
<dbReference type="SMART" id="SM00086">
    <property type="entry name" value="PAC"/>
    <property type="match status" value="2"/>
</dbReference>
<dbReference type="PROSITE" id="PS50109">
    <property type="entry name" value="HIS_KIN"/>
    <property type="match status" value="1"/>
</dbReference>
<dbReference type="PANTHER" id="PTHR43304:SF1">
    <property type="entry name" value="PAC DOMAIN-CONTAINING PROTEIN"/>
    <property type="match status" value="1"/>
</dbReference>
<dbReference type="PANTHER" id="PTHR43304">
    <property type="entry name" value="PHYTOCHROME-LIKE PROTEIN CPH1"/>
    <property type="match status" value="1"/>
</dbReference>
<evidence type="ECO:0000256" key="1">
    <source>
        <dbReference type="ARBA" id="ARBA00000085"/>
    </source>
</evidence>
<proteinExistence type="predicted"/>
<dbReference type="CDD" id="cd00082">
    <property type="entry name" value="HisKA"/>
    <property type="match status" value="1"/>
</dbReference>
<dbReference type="NCBIfam" id="TIGR00229">
    <property type="entry name" value="sensory_box"/>
    <property type="match status" value="2"/>
</dbReference>
<dbReference type="CDD" id="cd00130">
    <property type="entry name" value="PAS"/>
    <property type="match status" value="2"/>
</dbReference>
<keyword evidence="6" id="KW-0902">Two-component regulatory system</keyword>
<dbReference type="PRINTS" id="PR00344">
    <property type="entry name" value="BCTRLSENSOR"/>
</dbReference>
<evidence type="ECO:0000256" key="6">
    <source>
        <dbReference type="ARBA" id="ARBA00023012"/>
    </source>
</evidence>
<dbReference type="Pfam" id="PF02518">
    <property type="entry name" value="HATPase_c"/>
    <property type="match status" value="1"/>
</dbReference>
<name>A0ABQ6G025_9CHLR</name>
<dbReference type="SUPFAM" id="SSF46955">
    <property type="entry name" value="Putative DNA-binding domain"/>
    <property type="match status" value="1"/>
</dbReference>
<dbReference type="InterPro" id="IPR001610">
    <property type="entry name" value="PAC"/>
</dbReference>
<dbReference type="InterPro" id="IPR036890">
    <property type="entry name" value="HATPase_C_sf"/>
</dbReference>
<gene>
    <name evidence="10" type="ORF">KDH_60690</name>
</gene>
<dbReference type="Gene3D" id="3.30.450.20">
    <property type="entry name" value="PAS domain"/>
    <property type="match status" value="3"/>
</dbReference>
<dbReference type="InterPro" id="IPR036097">
    <property type="entry name" value="HisK_dim/P_sf"/>
</dbReference>
<feature type="domain" description="Histidine kinase" evidence="7">
    <location>
        <begin position="470"/>
        <end position="685"/>
    </location>
</feature>
<keyword evidence="11" id="KW-1185">Reference proteome</keyword>
<dbReference type="InterPro" id="IPR000014">
    <property type="entry name" value="PAS"/>
</dbReference>
<dbReference type="InterPro" id="IPR052162">
    <property type="entry name" value="Sensor_kinase/Photoreceptor"/>
</dbReference>
<dbReference type="InterPro" id="IPR004358">
    <property type="entry name" value="Sig_transdc_His_kin-like_C"/>
</dbReference>
<dbReference type="SMART" id="SM00387">
    <property type="entry name" value="HATPase_c"/>
    <property type="match status" value="1"/>
</dbReference>
<dbReference type="InterPro" id="IPR041657">
    <property type="entry name" value="HTH_17"/>
</dbReference>
<dbReference type="InterPro" id="IPR005467">
    <property type="entry name" value="His_kinase_dom"/>
</dbReference>
<sequence>MKEYLTAEEIAQRLDVNVQAVCHWIEQGKLPALTLEDEGYRIRQQDFDLFLQGQESQPRRSASLHVRAPVSSLFLDSEERTAATAILEHLPDVFFRLDLQLRHLYISPAIERVTGQPPQAWLGKTAREMGLSEDIYDRFEAICQRVLSTREAQQLEFFDNGHWQRSRIHPEYATNGSICAFIGITEDISERKQIEKALYASERLVLAERKRLHDLFMQAPAAIAILRGPNHVFALANPRTMSFISKGRRSVVGKTVREVIPEIEPQGFLKLLDSVYQTGEPVVGNEAQVYLDRKGNGTLEEVYFNFVYQPSRDAAGKVDGVLVYAYEVTDIIRARQKAEESQEHLHALAHSIPQLAWSARADGSIDFFNDQLQNYTELSRSEDGIYDWQALIHPDDRLLILRDWDQAKQTGNAFEHEARLLMNDGTYRWHLVRGTPTRDENNNILRWYGTKTDIEQMKQLDQQKSHFLNIVSHELKTPITSTKAFAELIERRFRKDGDERNAALLAKMNTQMKKLTFLISDLLNVTRLDTGKLNLHEAEFAFDELVEEIIEEIQQTTAHSILREGATNTTIYGDRERIGQVITNLLTNAIKYSPHKKEVIVTSSRTSREIQFCVQDFGIGIATDKLPHVFERFFRESGVYEDTYPGLGLGLYISSEIIQRHGGRIWAESDKGTGSTFCFTLTVPGARS</sequence>
<dbReference type="InterPro" id="IPR009061">
    <property type="entry name" value="DNA-bd_dom_put_sf"/>
</dbReference>
<evidence type="ECO:0000259" key="7">
    <source>
        <dbReference type="PROSITE" id="PS50109"/>
    </source>
</evidence>
<feature type="domain" description="PAC" evidence="9">
    <location>
        <begin position="414"/>
        <end position="466"/>
    </location>
</feature>
<evidence type="ECO:0000313" key="11">
    <source>
        <dbReference type="Proteomes" id="UP001344906"/>
    </source>
</evidence>
<protein>
    <recommendedName>
        <fullName evidence="2">histidine kinase</fullName>
        <ecNumber evidence="2">2.7.13.3</ecNumber>
    </recommendedName>
</protein>
<reference evidence="10 11" key="1">
    <citation type="submission" date="2023-02" db="EMBL/GenBank/DDBJ databases">
        <title>Dictyobacter halimunensis sp. nov., a new member of the class Ktedonobacteria from forest soil in a geothermal area.</title>
        <authorList>
            <person name="Rachmania M.K."/>
            <person name="Ningsih F."/>
            <person name="Sakai Y."/>
            <person name="Yabe S."/>
            <person name="Yokota A."/>
            <person name="Sjamsuridzal W."/>
        </authorList>
    </citation>
    <scope>NUCLEOTIDE SEQUENCE [LARGE SCALE GENOMIC DNA]</scope>
    <source>
        <strain evidence="10 11">S3.2.2.5</strain>
    </source>
</reference>
<dbReference type="SUPFAM" id="SSF47384">
    <property type="entry name" value="Homodimeric domain of signal transducing histidine kinase"/>
    <property type="match status" value="1"/>
</dbReference>
<evidence type="ECO:0000256" key="2">
    <source>
        <dbReference type="ARBA" id="ARBA00012438"/>
    </source>
</evidence>
<evidence type="ECO:0000313" key="10">
    <source>
        <dbReference type="EMBL" id="GLV59242.1"/>
    </source>
</evidence>
<dbReference type="InterPro" id="IPR003594">
    <property type="entry name" value="HATPase_dom"/>
</dbReference>